<dbReference type="EMBL" id="SMFZ01000002">
    <property type="protein sequence ID" value="TCK21778.1"/>
    <property type="molecule type" value="Genomic_DNA"/>
</dbReference>
<dbReference type="RefSeq" id="WP_132430483.1">
    <property type="nucleotide sequence ID" value="NZ_SMFZ01000002.1"/>
</dbReference>
<gene>
    <name evidence="1" type="ORF">EV378_5769</name>
</gene>
<dbReference type="AlphaFoldDB" id="A0A4R1HIX2"/>
<protein>
    <recommendedName>
        <fullName evidence="3">Homeodomain-like domain-containing protein</fullName>
    </recommendedName>
</protein>
<evidence type="ECO:0000313" key="2">
    <source>
        <dbReference type="Proteomes" id="UP000295560"/>
    </source>
</evidence>
<name>A0A4R1HIX2_PSEEN</name>
<reference evidence="1 2" key="1">
    <citation type="submission" date="2019-03" db="EMBL/GenBank/DDBJ databases">
        <title>Sequencing the genomes of 1000 actinobacteria strains.</title>
        <authorList>
            <person name="Klenk H.-P."/>
        </authorList>
    </citation>
    <scope>NUCLEOTIDE SEQUENCE [LARGE SCALE GENOMIC DNA]</scope>
    <source>
        <strain evidence="1 2">DSM 44969</strain>
    </source>
</reference>
<dbReference type="OrthoDB" id="5189122at2"/>
<keyword evidence="2" id="KW-1185">Reference proteome</keyword>
<sequence>MDAAHSGDADAAVTALVDLIEQLERTSAELASAVERAHEIVALREDGRSWQEIVSDEERPLIIERVSRVLAELGTAGNRVRREQARALMREDLTVTAVSKLFGVTRQRISILVQDESAEGPDR</sequence>
<evidence type="ECO:0008006" key="3">
    <source>
        <dbReference type="Google" id="ProtNLM"/>
    </source>
</evidence>
<accession>A0A4R1HIX2</accession>
<proteinExistence type="predicted"/>
<comment type="caution">
    <text evidence="1">The sequence shown here is derived from an EMBL/GenBank/DDBJ whole genome shotgun (WGS) entry which is preliminary data.</text>
</comment>
<organism evidence="1 2">
    <name type="scientific">Pseudonocardia endophytica</name>
    <dbReference type="NCBI Taxonomy" id="401976"/>
    <lineage>
        <taxon>Bacteria</taxon>
        <taxon>Bacillati</taxon>
        <taxon>Actinomycetota</taxon>
        <taxon>Actinomycetes</taxon>
        <taxon>Pseudonocardiales</taxon>
        <taxon>Pseudonocardiaceae</taxon>
        <taxon>Pseudonocardia</taxon>
    </lineage>
</organism>
<dbReference type="Proteomes" id="UP000295560">
    <property type="component" value="Unassembled WGS sequence"/>
</dbReference>
<evidence type="ECO:0000313" key="1">
    <source>
        <dbReference type="EMBL" id="TCK21778.1"/>
    </source>
</evidence>